<dbReference type="Proteomes" id="UP000193144">
    <property type="component" value="Unassembled WGS sequence"/>
</dbReference>
<accession>A0A1Y1Z4Z2</accession>
<dbReference type="EMBL" id="MCFA01000128">
    <property type="protein sequence ID" value="ORY05184.1"/>
    <property type="molecule type" value="Genomic_DNA"/>
</dbReference>
<evidence type="ECO:0000313" key="1">
    <source>
        <dbReference type="EMBL" id="ORY05184.1"/>
    </source>
</evidence>
<dbReference type="AlphaFoldDB" id="A0A1Y1Z4Z2"/>
<gene>
    <name evidence="1" type="ORF">BCR34DRAFT_590997</name>
</gene>
<evidence type="ECO:0000313" key="2">
    <source>
        <dbReference type="Proteomes" id="UP000193144"/>
    </source>
</evidence>
<comment type="caution">
    <text evidence="1">The sequence shown here is derived from an EMBL/GenBank/DDBJ whole genome shotgun (WGS) entry which is preliminary data.</text>
</comment>
<name>A0A1Y1Z4Z2_9PLEO</name>
<proteinExistence type="predicted"/>
<organism evidence="1 2">
    <name type="scientific">Clohesyomyces aquaticus</name>
    <dbReference type="NCBI Taxonomy" id="1231657"/>
    <lineage>
        <taxon>Eukaryota</taxon>
        <taxon>Fungi</taxon>
        <taxon>Dikarya</taxon>
        <taxon>Ascomycota</taxon>
        <taxon>Pezizomycotina</taxon>
        <taxon>Dothideomycetes</taxon>
        <taxon>Pleosporomycetidae</taxon>
        <taxon>Pleosporales</taxon>
        <taxon>Lindgomycetaceae</taxon>
        <taxon>Clohesyomyces</taxon>
    </lineage>
</organism>
<protein>
    <submittedName>
        <fullName evidence="1">Uncharacterized protein</fullName>
    </submittedName>
</protein>
<reference evidence="1 2" key="1">
    <citation type="submission" date="2016-07" db="EMBL/GenBank/DDBJ databases">
        <title>Pervasive Adenine N6-methylation of Active Genes in Fungi.</title>
        <authorList>
            <consortium name="DOE Joint Genome Institute"/>
            <person name="Mondo S.J."/>
            <person name="Dannebaum R.O."/>
            <person name="Kuo R.C."/>
            <person name="Labutti K."/>
            <person name="Haridas S."/>
            <person name="Kuo A."/>
            <person name="Salamov A."/>
            <person name="Ahrendt S.R."/>
            <person name="Lipzen A."/>
            <person name="Sullivan W."/>
            <person name="Andreopoulos W.B."/>
            <person name="Clum A."/>
            <person name="Lindquist E."/>
            <person name="Daum C."/>
            <person name="Ramamoorthy G.K."/>
            <person name="Gryganskyi A."/>
            <person name="Culley D."/>
            <person name="Magnuson J.K."/>
            <person name="James T.Y."/>
            <person name="O'Malley M.A."/>
            <person name="Stajich J.E."/>
            <person name="Spatafora J.W."/>
            <person name="Visel A."/>
            <person name="Grigoriev I.V."/>
        </authorList>
    </citation>
    <scope>NUCLEOTIDE SEQUENCE [LARGE SCALE GENOMIC DNA]</scope>
    <source>
        <strain evidence="1 2">CBS 115471</strain>
    </source>
</reference>
<sequence length="225" mass="25210">MAHSLRERKQAALGLTYAVRRLEFTLAVASGAFRHTGRSDGYWLGAYKQRLIEIEHLLRNAGTLLDLSDISQLDTTALAFLQRAEEDDEGLVPLWTPMSSWSTLQGYIARTIARFDKAIVRYQLDKPLRAASKKAQEGESSATAAPASPAPTWIWDTTRKDYYRWDPTVDCYLYASGLMLDTDFQVVMPAQSVGPKNQAQAVPENIPIRNDKPVTKAEAKIYDVD</sequence>
<keyword evidence="2" id="KW-1185">Reference proteome</keyword>